<evidence type="ECO:0000313" key="4">
    <source>
        <dbReference type="Proteomes" id="UP000054988"/>
    </source>
</evidence>
<gene>
    <name evidence="3" type="ORF">WG66_3916</name>
</gene>
<protein>
    <recommendedName>
        <fullName evidence="5">PEBP-like protein</fullName>
    </recommendedName>
</protein>
<feature type="compositionally biased region" description="Basic and acidic residues" evidence="2">
    <location>
        <begin position="56"/>
        <end position="71"/>
    </location>
</feature>
<reference evidence="3 4" key="1">
    <citation type="submission" date="2015-12" db="EMBL/GenBank/DDBJ databases">
        <title>Draft genome sequence of Moniliophthora roreri, the causal agent of frosty pod rot of cacao.</title>
        <authorList>
            <person name="Aime M.C."/>
            <person name="Diaz-Valderrama J.R."/>
            <person name="Kijpornyongpan T."/>
            <person name="Phillips-Mora W."/>
        </authorList>
    </citation>
    <scope>NUCLEOTIDE SEQUENCE [LARGE SCALE GENOMIC DNA]</scope>
    <source>
        <strain evidence="3 4">MCA 2952</strain>
    </source>
</reference>
<dbReference type="EMBL" id="LATX01001150">
    <property type="protein sequence ID" value="KTB43496.1"/>
    <property type="molecule type" value="Genomic_DNA"/>
</dbReference>
<evidence type="ECO:0000256" key="1">
    <source>
        <dbReference type="SAM" id="Coils"/>
    </source>
</evidence>
<dbReference type="InterPro" id="IPR036610">
    <property type="entry name" value="PEBP-like_sf"/>
</dbReference>
<dbReference type="Gene3D" id="3.90.280.10">
    <property type="entry name" value="PEBP-like"/>
    <property type="match status" value="1"/>
</dbReference>
<feature type="compositionally biased region" description="Low complexity" evidence="2">
    <location>
        <begin position="24"/>
        <end position="37"/>
    </location>
</feature>
<evidence type="ECO:0008006" key="5">
    <source>
        <dbReference type="Google" id="ProtNLM"/>
    </source>
</evidence>
<proteinExistence type="predicted"/>
<keyword evidence="1" id="KW-0175">Coiled coil</keyword>
<sequence>MLTLRRLPISSRLLSGGARRFNASLSSSASDASASSSGPRTKETLLMPTLLKPQNRRPDTLPKPSKADVVKKTNGRKGQGVLSKGRAKEAMVKANAEANVQGQLAERKSSLSEAKDTLEVTSQEGGLVEQNLETRTRGRTGRTKTGRPTDASKAGIRLAPEKDSKGRVKTKKRVQLPRRRPRISLQKTRKWNRPVREGILPAYDEALKVIYKDSRMLKKEVAAYKVELTEKQKELELALKAAETGGESEKQDAVRLDTELEKMREKLGILEVQSEVNLPSVRWAVANAMADTTKRSHRHLVEQRWRGDGKLDLLMERIHQMHVCPDVLPVIHPSVDLDVNVKPPVSEVPLTGPARRFFLVEPGSFVTSLQTLKPPTLFPHVFHADTRLYTMLMVDPDVPDEANQTFTTYLHWLKPNIPLSATHRGPITHLNTHTRYIPPHPQRGTPYHRYTILLLPNPPKTSYSLNTEATAPRGVPTSKTLDIPVVSDKERLGFNVREFVKKWGLNAAMGGGYHMFREVWDEHVTHIYEAILGQSEPHYGVPPKENRYEVFKTLKKYP</sequence>
<name>A0A0W0G4S5_MONRR</name>
<dbReference type="eggNOG" id="KOG3346">
    <property type="taxonomic scope" value="Eukaryota"/>
</dbReference>
<dbReference type="AlphaFoldDB" id="A0A0W0G4S5"/>
<dbReference type="PANTHER" id="PTHR11362">
    <property type="entry name" value="PHOSPHATIDYLETHANOLAMINE-BINDING PROTEIN"/>
    <property type="match status" value="1"/>
</dbReference>
<dbReference type="Pfam" id="PF01161">
    <property type="entry name" value="PBP"/>
    <property type="match status" value="1"/>
</dbReference>
<dbReference type="InterPro" id="IPR008914">
    <property type="entry name" value="PEBP"/>
</dbReference>
<dbReference type="CDD" id="cd00866">
    <property type="entry name" value="PEBP_euk"/>
    <property type="match status" value="1"/>
</dbReference>
<organism evidence="3 4">
    <name type="scientific">Moniliophthora roreri</name>
    <name type="common">Frosty pod rot fungus</name>
    <name type="synonym">Monilia roreri</name>
    <dbReference type="NCBI Taxonomy" id="221103"/>
    <lineage>
        <taxon>Eukaryota</taxon>
        <taxon>Fungi</taxon>
        <taxon>Dikarya</taxon>
        <taxon>Basidiomycota</taxon>
        <taxon>Agaricomycotina</taxon>
        <taxon>Agaricomycetes</taxon>
        <taxon>Agaricomycetidae</taxon>
        <taxon>Agaricales</taxon>
        <taxon>Marasmiineae</taxon>
        <taxon>Marasmiaceae</taxon>
        <taxon>Moniliophthora</taxon>
    </lineage>
</organism>
<dbReference type="PANTHER" id="PTHR11362:SF82">
    <property type="entry name" value="PHOSPHATIDYLETHANOLAMINE-BINDING PROTEIN 4"/>
    <property type="match status" value="1"/>
</dbReference>
<feature type="region of interest" description="Disordered" evidence="2">
    <location>
        <begin position="104"/>
        <end position="153"/>
    </location>
</feature>
<evidence type="ECO:0000313" key="3">
    <source>
        <dbReference type="EMBL" id="KTB43496.1"/>
    </source>
</evidence>
<comment type="caution">
    <text evidence="3">The sequence shown here is derived from an EMBL/GenBank/DDBJ whole genome shotgun (WGS) entry which is preliminary data.</text>
</comment>
<dbReference type="Gene3D" id="1.20.58.1180">
    <property type="match status" value="1"/>
</dbReference>
<feature type="compositionally biased region" description="Basic and acidic residues" evidence="2">
    <location>
        <begin position="105"/>
        <end position="118"/>
    </location>
</feature>
<dbReference type="SUPFAM" id="SSF49777">
    <property type="entry name" value="PEBP-like"/>
    <property type="match status" value="1"/>
</dbReference>
<dbReference type="Proteomes" id="UP000054988">
    <property type="component" value="Unassembled WGS sequence"/>
</dbReference>
<dbReference type="InterPro" id="IPR035810">
    <property type="entry name" value="PEBP_euk"/>
</dbReference>
<evidence type="ECO:0000256" key="2">
    <source>
        <dbReference type="SAM" id="MobiDB-lite"/>
    </source>
</evidence>
<feature type="region of interest" description="Disordered" evidence="2">
    <location>
        <begin position="24"/>
        <end position="87"/>
    </location>
</feature>
<accession>A0A0W0G4S5</accession>
<feature type="coiled-coil region" evidence="1">
    <location>
        <begin position="214"/>
        <end position="273"/>
    </location>
</feature>